<dbReference type="HOGENOM" id="CLU_047691_2_0_10"/>
<dbReference type="InterPro" id="IPR039425">
    <property type="entry name" value="RNA_pol_sigma-70-like"/>
</dbReference>
<evidence type="ECO:0000256" key="4">
    <source>
        <dbReference type="ARBA" id="ARBA00023125"/>
    </source>
</evidence>
<protein>
    <submittedName>
        <fullName evidence="8">Probable RNA polymerase sigma factor HI1459</fullName>
    </submittedName>
</protein>
<evidence type="ECO:0000256" key="3">
    <source>
        <dbReference type="ARBA" id="ARBA00023082"/>
    </source>
</evidence>
<dbReference type="NCBIfam" id="TIGR02937">
    <property type="entry name" value="sigma70-ECF"/>
    <property type="match status" value="1"/>
</dbReference>
<organism evidence="8 9">
    <name type="scientific">Nonlabens marinus S1-08</name>
    <dbReference type="NCBI Taxonomy" id="1454201"/>
    <lineage>
        <taxon>Bacteria</taxon>
        <taxon>Pseudomonadati</taxon>
        <taxon>Bacteroidota</taxon>
        <taxon>Flavobacteriia</taxon>
        <taxon>Flavobacteriales</taxon>
        <taxon>Flavobacteriaceae</taxon>
        <taxon>Nonlabens</taxon>
    </lineage>
</organism>
<dbReference type="InterPro" id="IPR013249">
    <property type="entry name" value="RNA_pol_sigma70_r4_t2"/>
</dbReference>
<dbReference type="InterPro" id="IPR013324">
    <property type="entry name" value="RNA_pol_sigma_r3/r4-like"/>
</dbReference>
<name>W8VQW5_9FLAO</name>
<keyword evidence="9" id="KW-1185">Reference proteome</keyword>
<evidence type="ECO:0000313" key="8">
    <source>
        <dbReference type="EMBL" id="BAO55939.1"/>
    </source>
</evidence>
<accession>W8VQW5</accession>
<evidence type="ECO:0000259" key="6">
    <source>
        <dbReference type="Pfam" id="PF04542"/>
    </source>
</evidence>
<dbReference type="KEGG" id="nmf:NMS_1930"/>
<keyword evidence="2" id="KW-0805">Transcription regulation</keyword>
<dbReference type="InterPro" id="IPR013325">
    <property type="entry name" value="RNA_pol_sigma_r2"/>
</dbReference>
<dbReference type="Pfam" id="PF04542">
    <property type="entry name" value="Sigma70_r2"/>
    <property type="match status" value="1"/>
</dbReference>
<sequence>MQSKSVIKNKKVPEVKLVPEKWVDRYGDYLFNYTITRVNDSVLAQDLVSETFLAGLKSAHRFQGNSTERTWLISILKRKIIDQYRKQNSKKGKAEVRVSYLNTSDQEGDWLEERVSDLRNPTVEDEIEQRELGEALNACIAALPERYATIFVQKSIDNLETETICKEHNITASNLWVILHRARVQLMECLKDKWFNENE</sequence>
<dbReference type="STRING" id="1454201.NMS_1930"/>
<evidence type="ECO:0000256" key="5">
    <source>
        <dbReference type="ARBA" id="ARBA00023163"/>
    </source>
</evidence>
<feature type="domain" description="RNA polymerase sigma factor 70 region 4 type 2" evidence="7">
    <location>
        <begin position="134"/>
        <end position="186"/>
    </location>
</feature>
<dbReference type="PANTHER" id="PTHR43133">
    <property type="entry name" value="RNA POLYMERASE ECF-TYPE SIGMA FACTO"/>
    <property type="match status" value="1"/>
</dbReference>
<proteinExistence type="inferred from homology"/>
<reference evidence="8 9" key="1">
    <citation type="journal article" date="2014" name="Proc. Natl. Acad. Sci. U.S.A.">
        <title>Functional characterization of flavobacteria rhodopsins reveals a unique class of light-driven chloride pump in bacteria.</title>
        <authorList>
            <person name="Yoshizawa S."/>
            <person name="Kumagai Y."/>
            <person name="Kim H."/>
            <person name="Ogura Y."/>
            <person name="Hayashi T."/>
            <person name="Iwasaki W."/>
            <person name="DeLong E.F."/>
            <person name="Kogure K."/>
        </authorList>
    </citation>
    <scope>NUCLEOTIDE SEQUENCE [LARGE SCALE GENOMIC DNA]</scope>
    <source>
        <strain evidence="8 9">S1-08</strain>
    </source>
</reference>
<keyword evidence="3" id="KW-0731">Sigma factor</keyword>
<feature type="domain" description="RNA polymerase sigma-70 region 2" evidence="6">
    <location>
        <begin position="23"/>
        <end position="88"/>
    </location>
</feature>
<keyword evidence="5" id="KW-0804">Transcription</keyword>
<dbReference type="InterPro" id="IPR036388">
    <property type="entry name" value="WH-like_DNA-bd_sf"/>
</dbReference>
<dbReference type="PANTHER" id="PTHR43133:SF8">
    <property type="entry name" value="RNA POLYMERASE SIGMA FACTOR HI_1459-RELATED"/>
    <property type="match status" value="1"/>
</dbReference>
<dbReference type="GO" id="GO:0003677">
    <property type="term" value="F:DNA binding"/>
    <property type="evidence" value="ECO:0007669"/>
    <property type="project" value="UniProtKB-KW"/>
</dbReference>
<dbReference type="Gene3D" id="1.10.1740.10">
    <property type="match status" value="1"/>
</dbReference>
<dbReference type="InterPro" id="IPR014284">
    <property type="entry name" value="RNA_pol_sigma-70_dom"/>
</dbReference>
<dbReference type="InterPro" id="IPR007627">
    <property type="entry name" value="RNA_pol_sigma70_r2"/>
</dbReference>
<dbReference type="Gene3D" id="1.10.10.10">
    <property type="entry name" value="Winged helix-like DNA-binding domain superfamily/Winged helix DNA-binding domain"/>
    <property type="match status" value="1"/>
</dbReference>
<dbReference type="AlphaFoldDB" id="W8VQW5"/>
<keyword evidence="4" id="KW-0238">DNA-binding</keyword>
<dbReference type="SUPFAM" id="SSF88659">
    <property type="entry name" value="Sigma3 and sigma4 domains of RNA polymerase sigma factors"/>
    <property type="match status" value="1"/>
</dbReference>
<dbReference type="GO" id="GO:0006352">
    <property type="term" value="P:DNA-templated transcription initiation"/>
    <property type="evidence" value="ECO:0007669"/>
    <property type="project" value="InterPro"/>
</dbReference>
<evidence type="ECO:0000313" key="9">
    <source>
        <dbReference type="Proteomes" id="UP000031760"/>
    </source>
</evidence>
<evidence type="ECO:0000259" key="7">
    <source>
        <dbReference type="Pfam" id="PF08281"/>
    </source>
</evidence>
<dbReference type="Proteomes" id="UP000031760">
    <property type="component" value="Chromosome"/>
</dbReference>
<evidence type="ECO:0000256" key="2">
    <source>
        <dbReference type="ARBA" id="ARBA00023015"/>
    </source>
</evidence>
<comment type="similarity">
    <text evidence="1">Belongs to the sigma-70 factor family. ECF subfamily.</text>
</comment>
<dbReference type="Pfam" id="PF08281">
    <property type="entry name" value="Sigma70_r4_2"/>
    <property type="match status" value="1"/>
</dbReference>
<dbReference type="EMBL" id="AP014548">
    <property type="protein sequence ID" value="BAO55939.1"/>
    <property type="molecule type" value="Genomic_DNA"/>
</dbReference>
<gene>
    <name evidence="8" type="ORF">NMS_1930</name>
</gene>
<dbReference type="SUPFAM" id="SSF88946">
    <property type="entry name" value="Sigma2 domain of RNA polymerase sigma factors"/>
    <property type="match status" value="1"/>
</dbReference>
<evidence type="ECO:0000256" key="1">
    <source>
        <dbReference type="ARBA" id="ARBA00010641"/>
    </source>
</evidence>
<dbReference type="GO" id="GO:0016987">
    <property type="term" value="F:sigma factor activity"/>
    <property type="evidence" value="ECO:0007669"/>
    <property type="project" value="UniProtKB-KW"/>
</dbReference>